<evidence type="ECO:0000256" key="4">
    <source>
        <dbReference type="ARBA" id="ARBA00022475"/>
    </source>
</evidence>
<evidence type="ECO:0000313" key="10">
    <source>
        <dbReference type="EMBL" id="QLG28016.1"/>
    </source>
</evidence>
<dbReference type="PROSITE" id="PS50928">
    <property type="entry name" value="ABC_TM1"/>
    <property type="match status" value="1"/>
</dbReference>
<proteinExistence type="inferred from homology"/>
<feature type="transmembrane region" description="Helical" evidence="8">
    <location>
        <begin position="154"/>
        <end position="173"/>
    </location>
</feature>
<dbReference type="GO" id="GO:0005315">
    <property type="term" value="F:phosphate transmembrane transporter activity"/>
    <property type="evidence" value="ECO:0007669"/>
    <property type="project" value="InterPro"/>
</dbReference>
<dbReference type="InterPro" id="IPR005672">
    <property type="entry name" value="Phosphate_PstA"/>
</dbReference>
<feature type="transmembrane region" description="Helical" evidence="8">
    <location>
        <begin position="475"/>
        <end position="495"/>
    </location>
</feature>
<dbReference type="GeneID" id="56029332"/>
<dbReference type="RefSeq" id="WP_179169591.1">
    <property type="nucleotide sequence ID" value="NZ_CP058529.1"/>
</dbReference>
<dbReference type="KEGG" id="halg:HUG10_10825"/>
<evidence type="ECO:0000256" key="6">
    <source>
        <dbReference type="ARBA" id="ARBA00022989"/>
    </source>
</evidence>
<feature type="transmembrane region" description="Helical" evidence="8">
    <location>
        <begin position="93"/>
        <end position="117"/>
    </location>
</feature>
<evidence type="ECO:0000313" key="11">
    <source>
        <dbReference type="Proteomes" id="UP000509750"/>
    </source>
</evidence>
<dbReference type="Gene3D" id="1.10.3720.10">
    <property type="entry name" value="MetI-like"/>
    <property type="match status" value="1"/>
</dbReference>
<evidence type="ECO:0000256" key="3">
    <source>
        <dbReference type="ARBA" id="ARBA00022448"/>
    </source>
</evidence>
<gene>
    <name evidence="10" type="primary">pstA</name>
    <name evidence="10" type="ORF">HUG10_10825</name>
</gene>
<feature type="transmembrane region" description="Helical" evidence="8">
    <location>
        <begin position="64"/>
        <end position="86"/>
    </location>
</feature>
<dbReference type="Proteomes" id="UP000509750">
    <property type="component" value="Chromosome"/>
</dbReference>
<comment type="similarity">
    <text evidence="2 8">Belongs to the binding-protein-dependent transport system permease family. CysTW subfamily.</text>
</comment>
<keyword evidence="6 8" id="KW-1133">Transmembrane helix</keyword>
<dbReference type="Pfam" id="PF00528">
    <property type="entry name" value="BPD_transp_1"/>
    <property type="match status" value="1"/>
</dbReference>
<dbReference type="AlphaFoldDB" id="A0A7D5KG28"/>
<comment type="subcellular location">
    <subcellularLocation>
        <location evidence="1 8">Cell membrane</location>
        <topology evidence="1 8">Multi-pass membrane protein</topology>
    </subcellularLocation>
</comment>
<feature type="transmembrane region" description="Helical" evidence="8">
    <location>
        <begin position="212"/>
        <end position="234"/>
    </location>
</feature>
<comment type="caution">
    <text evidence="8">Lacks conserved residue(s) required for the propagation of feature annotation.</text>
</comment>
<feature type="transmembrane region" description="Helical" evidence="8">
    <location>
        <begin position="422"/>
        <end position="443"/>
    </location>
</feature>
<feature type="transmembrane region" description="Helical" evidence="8">
    <location>
        <begin position="396"/>
        <end position="416"/>
    </location>
</feature>
<evidence type="ECO:0000256" key="8">
    <source>
        <dbReference type="RuleBase" id="RU363043"/>
    </source>
</evidence>
<feature type="transmembrane region" description="Helical" evidence="8">
    <location>
        <begin position="271"/>
        <end position="290"/>
    </location>
</feature>
<evidence type="ECO:0000256" key="1">
    <source>
        <dbReference type="ARBA" id="ARBA00004651"/>
    </source>
</evidence>
<dbReference type="PANTHER" id="PTHR43470:SF5">
    <property type="entry name" value="PHOSPHATE TRANSPORT SYSTEM PERMEASE PROTEIN PSTA"/>
    <property type="match status" value="1"/>
</dbReference>
<feature type="transmembrane region" description="Helical" evidence="8">
    <location>
        <begin position="541"/>
        <end position="565"/>
    </location>
</feature>
<feature type="transmembrane region" description="Helical" evidence="8">
    <location>
        <begin position="350"/>
        <end position="375"/>
    </location>
</feature>
<evidence type="ECO:0000256" key="7">
    <source>
        <dbReference type="ARBA" id="ARBA00023136"/>
    </source>
</evidence>
<dbReference type="PANTHER" id="PTHR43470">
    <property type="entry name" value="PHOSPHATE TRANSPORT SYSTEM PERMEASE PROTEIN PSTA-RELATED"/>
    <property type="match status" value="1"/>
</dbReference>
<dbReference type="InterPro" id="IPR035906">
    <property type="entry name" value="MetI-like_sf"/>
</dbReference>
<dbReference type="GO" id="GO:0005886">
    <property type="term" value="C:plasma membrane"/>
    <property type="evidence" value="ECO:0007669"/>
    <property type="project" value="UniProtKB-SubCell"/>
</dbReference>
<dbReference type="GO" id="GO:0035435">
    <property type="term" value="P:phosphate ion transmembrane transport"/>
    <property type="evidence" value="ECO:0007669"/>
    <property type="project" value="InterPro"/>
</dbReference>
<keyword evidence="3" id="KW-0813">Transport</keyword>
<feature type="transmembrane region" description="Helical" evidence="8">
    <location>
        <begin position="299"/>
        <end position="322"/>
    </location>
</feature>
<dbReference type="EMBL" id="CP058529">
    <property type="protein sequence ID" value="QLG28016.1"/>
    <property type="molecule type" value="Genomic_DNA"/>
</dbReference>
<dbReference type="SUPFAM" id="SSF161098">
    <property type="entry name" value="MetI-like"/>
    <property type="match status" value="1"/>
</dbReference>
<keyword evidence="7 8" id="KW-0472">Membrane</keyword>
<dbReference type="NCBIfam" id="TIGR00974">
    <property type="entry name" value="3a0107s02c"/>
    <property type="match status" value="1"/>
</dbReference>
<reference evidence="10 11" key="1">
    <citation type="submission" date="2020-07" db="EMBL/GenBank/DDBJ databases">
        <title>Gai3-2, isolated from salt lake.</title>
        <authorList>
            <person name="Cui H."/>
            <person name="Shi X."/>
        </authorList>
    </citation>
    <scope>NUCLEOTIDE SEQUENCE [LARGE SCALE GENOMIC DNA]</scope>
    <source>
        <strain evidence="10 11">Gai3-2</strain>
    </source>
</reference>
<keyword evidence="4 8" id="KW-1003">Cell membrane</keyword>
<feature type="transmembrane region" description="Helical" evidence="8">
    <location>
        <begin position="246"/>
        <end position="265"/>
    </location>
</feature>
<evidence type="ECO:0000259" key="9">
    <source>
        <dbReference type="PROSITE" id="PS50928"/>
    </source>
</evidence>
<dbReference type="OrthoDB" id="11402at2157"/>
<accession>A0A7D5KG28</accession>
<name>A0A7D5KG28_9EURY</name>
<protein>
    <recommendedName>
        <fullName evidence="8">Phosphate transport system permease protein PstA</fullName>
    </recommendedName>
</protein>
<sequence>MSDETSSRSSDRNPLTGEHAVSRLRGRVFEAVTFGATAFGIVTVTFLLAYVFNDALRPLTADAGWYLVFLGVLVVPTLALVGYYYLRDPAAGEVALAATGIPVVGLLVGGGLVVLFVEIVTPVQWFGTLLVLLLAAAVVLAHRRLRPDAAVERLAVTLLAPLLAVVGVPAVAVDWTARTPLTGTELFTVAFSTPELLSSVPELFGALPIRPVGWVLLVASVTVPTAFLFGRIVAHRREDDRGVWETIAASVVVVSAGVFLAPLVGLNAENWVVLASVTVIPTGTYLEGVLRRREGTSGLAFPVVLVAGGLLGTTLVGALGFAGPEAWLDWGFLTSPTSRDPERAGIYPPLVGSVMMLVVIVVSAFPVGVAAAVYLEEYAPDGGIAGRLVDLIEINIGNLAGVPSVVYGLLGLALFIKGMDLQSGIVVVGGLTVGLLVLPIIIISAQESIRAVPDSQCRASYGMGATRWQTTRNVVLPRALPGILTGTILALGRAIGETAPLLMIGAASSVRLAPDGFFDKFSAMPRQIFAWSSEFDADFRFGVLAAGVVTLLVVLLVMNGTAILVRNRYQRGR</sequence>
<feature type="transmembrane region" description="Helical" evidence="8">
    <location>
        <begin position="31"/>
        <end position="52"/>
    </location>
</feature>
<evidence type="ECO:0000256" key="5">
    <source>
        <dbReference type="ARBA" id="ARBA00022692"/>
    </source>
</evidence>
<dbReference type="CDD" id="cd06261">
    <property type="entry name" value="TM_PBP2"/>
    <property type="match status" value="1"/>
</dbReference>
<organism evidence="10 11">
    <name type="scientific">Halorarum halophilum</name>
    <dbReference type="NCBI Taxonomy" id="2743090"/>
    <lineage>
        <taxon>Archaea</taxon>
        <taxon>Methanobacteriati</taxon>
        <taxon>Methanobacteriota</taxon>
        <taxon>Stenosarchaea group</taxon>
        <taxon>Halobacteria</taxon>
        <taxon>Halobacteriales</taxon>
        <taxon>Haloferacaceae</taxon>
        <taxon>Halorarum</taxon>
    </lineage>
</organism>
<keyword evidence="11" id="KW-1185">Reference proteome</keyword>
<evidence type="ECO:0000256" key="2">
    <source>
        <dbReference type="ARBA" id="ARBA00007069"/>
    </source>
</evidence>
<feature type="transmembrane region" description="Helical" evidence="8">
    <location>
        <begin position="123"/>
        <end position="142"/>
    </location>
</feature>
<dbReference type="InterPro" id="IPR000515">
    <property type="entry name" value="MetI-like"/>
</dbReference>
<keyword evidence="5 8" id="KW-0812">Transmembrane</keyword>
<feature type="domain" description="ABC transmembrane type-1" evidence="9">
    <location>
        <begin position="350"/>
        <end position="562"/>
    </location>
</feature>